<comment type="caution">
    <text evidence="2">The sequence shown here is derived from an EMBL/GenBank/DDBJ whole genome shotgun (WGS) entry which is preliminary data.</text>
</comment>
<dbReference type="CDD" id="cd00448">
    <property type="entry name" value="YjgF_YER057c_UK114_family"/>
    <property type="match status" value="2"/>
</dbReference>
<dbReference type="AlphaFoldDB" id="A0AA42CQV2"/>
<dbReference type="EMBL" id="JAMOIM010000033">
    <property type="protein sequence ID" value="MCW6511810.1"/>
    <property type="molecule type" value="Genomic_DNA"/>
</dbReference>
<dbReference type="GO" id="GO:0005829">
    <property type="term" value="C:cytosol"/>
    <property type="evidence" value="ECO:0007669"/>
    <property type="project" value="TreeGrafter"/>
</dbReference>
<dbReference type="Pfam" id="PF01042">
    <property type="entry name" value="Ribonuc_L-PSP"/>
    <property type="match status" value="2"/>
</dbReference>
<comment type="similarity">
    <text evidence="1">Belongs to the RutC family.</text>
</comment>
<dbReference type="InterPro" id="IPR006175">
    <property type="entry name" value="YjgF/YER057c/UK114"/>
</dbReference>
<dbReference type="SUPFAM" id="SSF55298">
    <property type="entry name" value="YjgF-like"/>
    <property type="match status" value="3"/>
</dbReference>
<evidence type="ECO:0000313" key="2">
    <source>
        <dbReference type="EMBL" id="MCW6511810.1"/>
    </source>
</evidence>
<sequence>MTAAPMRTVAVPGLRTLGAESLAVRAGGLVFTGALGTRHGDGGDSWTHVARALEVLGCRPDQVGKLKAFLVTMEDAGNATAVCRSVFPAAAITAVGAGLPAGGGSSLLEAVGMIGDRPEVVVEHGAIVATRLGPLVLTAGCGPFAGDRLVGAGDLGAQGQQALERMCAALNRAGAGPDDLLKVNNTTSCWHDYRLYNAAYNSNLAGSSAARCSVSGALRDPLSLIEIEAIAAPGLDRRYVDSTRSGVGRDQFLARPDTTYLPDLGPCKGPHSHGARAGDLVFIAGECPYDAEDRLVGPGDVAAQTMRTLENVRLSLEALGGTLADVVKTSVTLSDARLIPAFERAYAEVFAPPYPARSLVATPLGQYGILVEMEAIAVIGAAWDGLAAVGGAMP</sequence>
<accession>A0AA42CQV2</accession>
<dbReference type="PANTHER" id="PTHR11803:SF58">
    <property type="entry name" value="PROTEIN HMF1-RELATED"/>
    <property type="match status" value="1"/>
</dbReference>
<evidence type="ECO:0000313" key="3">
    <source>
        <dbReference type="Proteomes" id="UP001165667"/>
    </source>
</evidence>
<reference evidence="2" key="1">
    <citation type="submission" date="2022-05" db="EMBL/GenBank/DDBJ databases">
        <authorList>
            <person name="Pankratov T."/>
        </authorList>
    </citation>
    <scope>NUCLEOTIDE SEQUENCE</scope>
    <source>
        <strain evidence="2">BP6-180914</strain>
    </source>
</reference>
<dbReference type="InterPro" id="IPR035959">
    <property type="entry name" value="RutC-like_sf"/>
</dbReference>
<gene>
    <name evidence="2" type="ORF">M8523_28015</name>
</gene>
<dbReference type="PANTHER" id="PTHR11803">
    <property type="entry name" value="2-IMINOBUTANOATE/2-IMINOPROPANOATE DEAMINASE RIDA"/>
    <property type="match status" value="1"/>
</dbReference>
<organism evidence="2 3">
    <name type="scientific">Lichenifustis flavocetrariae</name>
    <dbReference type="NCBI Taxonomy" id="2949735"/>
    <lineage>
        <taxon>Bacteria</taxon>
        <taxon>Pseudomonadati</taxon>
        <taxon>Pseudomonadota</taxon>
        <taxon>Alphaproteobacteria</taxon>
        <taxon>Hyphomicrobiales</taxon>
        <taxon>Lichenihabitantaceae</taxon>
        <taxon>Lichenifustis</taxon>
    </lineage>
</organism>
<dbReference type="GO" id="GO:0019239">
    <property type="term" value="F:deaminase activity"/>
    <property type="evidence" value="ECO:0007669"/>
    <property type="project" value="TreeGrafter"/>
</dbReference>
<keyword evidence="2" id="KW-0378">Hydrolase</keyword>
<dbReference type="RefSeq" id="WP_282588186.1">
    <property type="nucleotide sequence ID" value="NZ_JAMOIM010000033.1"/>
</dbReference>
<dbReference type="Gene3D" id="3.30.1330.40">
    <property type="entry name" value="RutC-like"/>
    <property type="match status" value="3"/>
</dbReference>
<evidence type="ECO:0000256" key="1">
    <source>
        <dbReference type="ARBA" id="ARBA00010552"/>
    </source>
</evidence>
<keyword evidence="3" id="KW-1185">Reference proteome</keyword>
<proteinExistence type="inferred from homology"/>
<dbReference type="Proteomes" id="UP001165667">
    <property type="component" value="Unassembled WGS sequence"/>
</dbReference>
<name>A0AA42CQV2_9HYPH</name>
<protein>
    <submittedName>
        <fullName evidence="2">Rid family hydrolase</fullName>
    </submittedName>
</protein>